<organism evidence="2">
    <name type="scientific">Rhizophora mucronata</name>
    <name type="common">Asiatic mangrove</name>
    <dbReference type="NCBI Taxonomy" id="61149"/>
    <lineage>
        <taxon>Eukaryota</taxon>
        <taxon>Viridiplantae</taxon>
        <taxon>Streptophyta</taxon>
        <taxon>Embryophyta</taxon>
        <taxon>Tracheophyta</taxon>
        <taxon>Spermatophyta</taxon>
        <taxon>Magnoliopsida</taxon>
        <taxon>eudicotyledons</taxon>
        <taxon>Gunneridae</taxon>
        <taxon>Pentapetalae</taxon>
        <taxon>rosids</taxon>
        <taxon>fabids</taxon>
        <taxon>Malpighiales</taxon>
        <taxon>Rhizophoraceae</taxon>
        <taxon>Rhizophora</taxon>
    </lineage>
</organism>
<evidence type="ECO:0000313" key="2">
    <source>
        <dbReference type="EMBL" id="MBX52503.1"/>
    </source>
</evidence>
<feature type="compositionally biased region" description="Basic and acidic residues" evidence="1">
    <location>
        <begin position="21"/>
        <end position="31"/>
    </location>
</feature>
<name>A0A2P2PCT5_RHIMU</name>
<evidence type="ECO:0000256" key="1">
    <source>
        <dbReference type="SAM" id="MobiDB-lite"/>
    </source>
</evidence>
<feature type="region of interest" description="Disordered" evidence="1">
    <location>
        <begin position="6"/>
        <end position="40"/>
    </location>
</feature>
<protein>
    <submittedName>
        <fullName evidence="2">Uncharacterized protein</fullName>
    </submittedName>
</protein>
<dbReference type="EMBL" id="GGEC01072019">
    <property type="protein sequence ID" value="MBX52503.1"/>
    <property type="molecule type" value="Transcribed_RNA"/>
</dbReference>
<dbReference type="AlphaFoldDB" id="A0A2P2PCT5"/>
<proteinExistence type="predicted"/>
<sequence>MILKYLKVKDKAMKQQPKWDSPQKHKQDPNRGTHISYQDT</sequence>
<reference evidence="2" key="1">
    <citation type="submission" date="2018-02" db="EMBL/GenBank/DDBJ databases">
        <title>Rhizophora mucronata_Transcriptome.</title>
        <authorList>
            <person name="Meera S.P."/>
            <person name="Sreeshan A."/>
            <person name="Augustine A."/>
        </authorList>
    </citation>
    <scope>NUCLEOTIDE SEQUENCE</scope>
    <source>
        <tissue evidence="2">Leaf</tissue>
    </source>
</reference>
<accession>A0A2P2PCT5</accession>